<proteinExistence type="predicted"/>
<evidence type="ECO:0000313" key="2">
    <source>
        <dbReference type="EMBL" id="KAK0732246.1"/>
    </source>
</evidence>
<dbReference type="InterPro" id="IPR010730">
    <property type="entry name" value="HET"/>
</dbReference>
<dbReference type="Pfam" id="PF06985">
    <property type="entry name" value="HET"/>
    <property type="match status" value="1"/>
</dbReference>
<accession>A0AA40ECD5</accession>
<dbReference type="PANTHER" id="PTHR24148:SF64">
    <property type="entry name" value="HETEROKARYON INCOMPATIBILITY DOMAIN-CONTAINING PROTEIN"/>
    <property type="match status" value="1"/>
</dbReference>
<gene>
    <name evidence="2" type="ORF">B0H67DRAFT_476445</name>
</gene>
<evidence type="ECO:0000313" key="3">
    <source>
        <dbReference type="Proteomes" id="UP001172102"/>
    </source>
</evidence>
<feature type="non-terminal residue" evidence="2">
    <location>
        <position position="153"/>
    </location>
</feature>
<protein>
    <submittedName>
        <fullName evidence="2">Heterokaryon incompatibility protein-domain-containing protein</fullName>
    </submittedName>
</protein>
<evidence type="ECO:0000259" key="1">
    <source>
        <dbReference type="Pfam" id="PF06985"/>
    </source>
</evidence>
<reference evidence="2" key="1">
    <citation type="submission" date="2023-06" db="EMBL/GenBank/DDBJ databases">
        <title>Genome-scale phylogeny and comparative genomics of the fungal order Sordariales.</title>
        <authorList>
            <consortium name="Lawrence Berkeley National Laboratory"/>
            <person name="Hensen N."/>
            <person name="Bonometti L."/>
            <person name="Westerberg I."/>
            <person name="Brannstrom I.O."/>
            <person name="Guillou S."/>
            <person name="Cros-Aarteil S."/>
            <person name="Calhoun S."/>
            <person name="Haridas S."/>
            <person name="Kuo A."/>
            <person name="Mondo S."/>
            <person name="Pangilinan J."/>
            <person name="Riley R."/>
            <person name="Labutti K."/>
            <person name="Andreopoulos B."/>
            <person name="Lipzen A."/>
            <person name="Chen C."/>
            <person name="Yanf M."/>
            <person name="Daum C."/>
            <person name="Ng V."/>
            <person name="Clum A."/>
            <person name="Steindorff A."/>
            <person name="Ohm R."/>
            <person name="Martin F."/>
            <person name="Silar P."/>
            <person name="Natvig D."/>
            <person name="Lalanne C."/>
            <person name="Gautier V."/>
            <person name="Ament-Velasquez S.L."/>
            <person name="Kruys A."/>
            <person name="Hutchinson M.I."/>
            <person name="Powell A.J."/>
            <person name="Barry K."/>
            <person name="Miller A.N."/>
            <person name="Grigoriev I.V."/>
            <person name="Debuchy R."/>
            <person name="Gladieux P."/>
            <person name="Thoren M.H."/>
            <person name="Johannesson H."/>
        </authorList>
    </citation>
    <scope>NUCLEOTIDE SEQUENCE</scope>
    <source>
        <strain evidence="2">SMH4607-1</strain>
    </source>
</reference>
<dbReference type="Proteomes" id="UP001172102">
    <property type="component" value="Unassembled WGS sequence"/>
</dbReference>
<comment type="caution">
    <text evidence="2">The sequence shown here is derived from an EMBL/GenBank/DDBJ whole genome shotgun (WGS) entry which is preliminary data.</text>
</comment>
<dbReference type="InterPro" id="IPR052895">
    <property type="entry name" value="HetReg/Transcr_Mod"/>
</dbReference>
<keyword evidence="3" id="KW-1185">Reference proteome</keyword>
<dbReference type="AlphaFoldDB" id="A0AA40ECD5"/>
<name>A0AA40ECD5_9PEZI</name>
<dbReference type="PANTHER" id="PTHR24148">
    <property type="entry name" value="ANKYRIN REPEAT DOMAIN-CONTAINING PROTEIN 39 HOMOLOG-RELATED"/>
    <property type="match status" value="1"/>
</dbReference>
<dbReference type="EMBL" id="JAUKUA010000001">
    <property type="protein sequence ID" value="KAK0732246.1"/>
    <property type="molecule type" value="Genomic_DNA"/>
</dbReference>
<sequence length="153" mass="17194">MLQDIIQGLIGTGDEEPAPLSESYTYTQRLQPRCIRLLKLAPGPASSPIECTVQIHSIDNPPDFEALSYVWGSSADPVIIVCDSKRLTVTQNLHAALLQLRQFDTFRDGRLLWIDAICINQGDETEKTAQVRLMREIYSRAHNTTIWLGPNDD</sequence>
<feature type="domain" description="Heterokaryon incompatibility" evidence="1">
    <location>
        <begin position="64"/>
        <end position="152"/>
    </location>
</feature>
<organism evidence="2 3">
    <name type="scientific">Lasiosphaeris hirsuta</name>
    <dbReference type="NCBI Taxonomy" id="260670"/>
    <lineage>
        <taxon>Eukaryota</taxon>
        <taxon>Fungi</taxon>
        <taxon>Dikarya</taxon>
        <taxon>Ascomycota</taxon>
        <taxon>Pezizomycotina</taxon>
        <taxon>Sordariomycetes</taxon>
        <taxon>Sordariomycetidae</taxon>
        <taxon>Sordariales</taxon>
        <taxon>Lasiosphaeriaceae</taxon>
        <taxon>Lasiosphaeris</taxon>
    </lineage>
</organism>